<dbReference type="SUPFAM" id="SSF50475">
    <property type="entry name" value="FMN-binding split barrel"/>
    <property type="match status" value="1"/>
</dbReference>
<proteinExistence type="inferred from homology"/>
<comment type="caution">
    <text evidence="4">The sequence shown here is derived from an EMBL/GenBank/DDBJ whole genome shotgun (WGS) entry which is preliminary data.</text>
</comment>
<feature type="domain" description="Flavin reductase like" evidence="3">
    <location>
        <begin position="18"/>
        <end position="162"/>
    </location>
</feature>
<dbReference type="PANTHER" id="PTHR30466">
    <property type="entry name" value="FLAVIN REDUCTASE"/>
    <property type="match status" value="1"/>
</dbReference>
<dbReference type="PANTHER" id="PTHR30466:SF11">
    <property type="entry name" value="FLAVIN-DEPENDENT MONOOXYGENASE, REDUCTASE SUBUNIT HSAB"/>
    <property type="match status" value="1"/>
</dbReference>
<dbReference type="GO" id="GO:0010181">
    <property type="term" value="F:FMN binding"/>
    <property type="evidence" value="ECO:0007669"/>
    <property type="project" value="InterPro"/>
</dbReference>
<gene>
    <name evidence="4" type="ORF">CAT723_22840</name>
</gene>
<dbReference type="Gene3D" id="2.30.110.10">
    <property type="entry name" value="Electron Transport, Fmn-binding Protein, Chain A"/>
    <property type="match status" value="1"/>
</dbReference>
<evidence type="ECO:0000256" key="2">
    <source>
        <dbReference type="ARBA" id="ARBA00023002"/>
    </source>
</evidence>
<evidence type="ECO:0000259" key="3">
    <source>
        <dbReference type="SMART" id="SM00903"/>
    </source>
</evidence>
<dbReference type="InterPro" id="IPR012349">
    <property type="entry name" value="Split_barrel_FMN-bd"/>
</dbReference>
<comment type="similarity">
    <text evidence="1">Belongs to the non-flavoprotein flavin reductase family.</text>
</comment>
<dbReference type="EMBL" id="BQKK01000007">
    <property type="protein sequence ID" value="GJN43805.1"/>
    <property type="molecule type" value="Genomic_DNA"/>
</dbReference>
<evidence type="ECO:0000313" key="4">
    <source>
        <dbReference type="EMBL" id="GJN43805.1"/>
    </source>
</evidence>
<dbReference type="InterPro" id="IPR050268">
    <property type="entry name" value="NADH-dep_flavin_reductase"/>
</dbReference>
<reference evidence="4" key="1">
    <citation type="submission" date="2021-12" db="EMBL/GenBank/DDBJ databases">
        <title>Draft genome sequence of Corynebacterium ammoniagenes strain T-723.</title>
        <authorList>
            <person name="Matsuzawa M."/>
            <person name="Hiratani M."/>
            <person name="Abe I."/>
            <person name="Tsuji Y."/>
            <person name="Nakamura J."/>
        </authorList>
    </citation>
    <scope>NUCLEOTIDE SEQUENCE</scope>
    <source>
        <strain evidence="4">T-723</strain>
    </source>
</reference>
<organism evidence="4 5">
    <name type="scientific">Corynebacterium ammoniagenes</name>
    <name type="common">Brevibacterium ammoniagenes</name>
    <dbReference type="NCBI Taxonomy" id="1697"/>
    <lineage>
        <taxon>Bacteria</taxon>
        <taxon>Bacillati</taxon>
        <taxon>Actinomycetota</taxon>
        <taxon>Actinomycetes</taxon>
        <taxon>Mycobacteriales</taxon>
        <taxon>Corynebacteriaceae</taxon>
        <taxon>Corynebacterium</taxon>
    </lineage>
</organism>
<dbReference type="InterPro" id="IPR002563">
    <property type="entry name" value="Flavin_Rdtase-like_dom"/>
</dbReference>
<name>A0AAV5GBX9_CORAM</name>
<dbReference type="Pfam" id="PF01613">
    <property type="entry name" value="Flavin_Reduct"/>
    <property type="match status" value="1"/>
</dbReference>
<dbReference type="RefSeq" id="WP_236164018.1">
    <property type="nucleotide sequence ID" value="NZ_BQKK01000007.1"/>
</dbReference>
<evidence type="ECO:0000256" key="1">
    <source>
        <dbReference type="ARBA" id="ARBA00008898"/>
    </source>
</evidence>
<dbReference type="AlphaFoldDB" id="A0AAV5GBX9"/>
<accession>A0AAV5GBX9</accession>
<protein>
    <submittedName>
        <fullName evidence="4">Flavin reductase</fullName>
    </submittedName>
</protein>
<evidence type="ECO:0000313" key="5">
    <source>
        <dbReference type="Proteomes" id="UP001054925"/>
    </source>
</evidence>
<keyword evidence="2" id="KW-0560">Oxidoreductase</keyword>
<dbReference type="GO" id="GO:0042602">
    <property type="term" value="F:riboflavin reductase (NADPH) activity"/>
    <property type="evidence" value="ECO:0007669"/>
    <property type="project" value="TreeGrafter"/>
</dbReference>
<sequence length="396" mass="43692">MTSTVPNTFDPKVFREVMGNYPTGVAIVTGRTDDGELLALVVGTFASVSLDPPLVSFMPMKSSRTFQKLRNCKSLCISILGGEQQSEMLAVAQRWENKLDGIDWYPSPSGDPILRNAIAWVDTTIAEVVEAGDHWIVLCSVTDLQITNTVPPLLFFQGGYGNFAGLDSGSRMSNEILPAIHAAHSQSEQLRNLAESIGCEVAVYVAVSDDELATVFSALSADATREGGLASRVPLVPPIGDSYLFDKSAELQEKWIGKLRKPSDEIRELHQRRLKYMRDHGYLLNFLPEKDSNAYDQMNRATREYKKAVLTPLEERSIRETIGSTPVDYEPRDIVAGETYHVGSAVFPVRDPLGKYTMTLRLSQLPCGVSGATIQDWVKRARTVIDAIESSEETAE</sequence>
<dbReference type="SMART" id="SM00903">
    <property type="entry name" value="Flavin_Reduct"/>
    <property type="match status" value="1"/>
</dbReference>
<dbReference type="Proteomes" id="UP001054925">
    <property type="component" value="Unassembled WGS sequence"/>
</dbReference>